<dbReference type="EMBL" id="GCVM01000043">
    <property type="protein sequence ID" value="JAI17946.1"/>
    <property type="molecule type" value="Transcribed_RNA"/>
</dbReference>
<feature type="signal peptide" evidence="1">
    <location>
        <begin position="1"/>
        <end position="24"/>
    </location>
</feature>
<evidence type="ECO:0000256" key="1">
    <source>
        <dbReference type="SAM" id="SignalP"/>
    </source>
</evidence>
<dbReference type="AlphaFoldDB" id="A0A0K8TUK6"/>
<protein>
    <submittedName>
        <fullName evidence="2">Ctr_J_1 conopeptide</fullName>
    </submittedName>
</protein>
<reference evidence="2" key="1">
    <citation type="submission" date="2015-04" db="EMBL/GenBank/DDBJ databases">
        <authorList>
            <person name="Syromyatnikov M.Y."/>
            <person name="Popov V.N."/>
        </authorList>
    </citation>
    <scope>NUCLEOTIDE SEQUENCE</scope>
    <source>
        <tissue evidence="2">Venom duct</tissue>
    </source>
</reference>
<organism evidence="2">
    <name type="scientific">Conus tribblei</name>
    <name type="common">Tribble's cone</name>
    <name type="synonym">Splinoconus tribblei</name>
    <dbReference type="NCBI Taxonomy" id="101761"/>
    <lineage>
        <taxon>Eukaryota</taxon>
        <taxon>Metazoa</taxon>
        <taxon>Spiralia</taxon>
        <taxon>Lophotrochozoa</taxon>
        <taxon>Mollusca</taxon>
        <taxon>Gastropoda</taxon>
        <taxon>Caenogastropoda</taxon>
        <taxon>Neogastropoda</taxon>
        <taxon>Conoidea</taxon>
        <taxon>Conidae</taxon>
        <taxon>Conus</taxon>
        <taxon>Splinoconus</taxon>
    </lineage>
</organism>
<feature type="chain" id="PRO_5005520326" evidence="1">
    <location>
        <begin position="25"/>
        <end position="77"/>
    </location>
</feature>
<evidence type="ECO:0000313" key="2">
    <source>
        <dbReference type="EMBL" id="JAI17946.1"/>
    </source>
</evidence>
<accession>A0A0K8TUK6</accession>
<proteinExistence type="predicted"/>
<sequence>MTPVWSVTCCCLLWPMLSVQLVTPGSPAPAQEGILVDSVEECPEMCKEGGVDPLCECPTTWNDLPPWIGRRKMSTVA</sequence>
<name>A0A0K8TUK6_CONTD</name>
<keyword evidence="1" id="KW-0732">Signal</keyword>